<evidence type="ECO:0000256" key="3">
    <source>
        <dbReference type="SAM" id="SignalP"/>
    </source>
</evidence>
<comment type="caution">
    <text evidence="5">The sequence shown here is derived from an EMBL/GenBank/DDBJ whole genome shotgun (WGS) entry which is preliminary data.</text>
</comment>
<protein>
    <recommendedName>
        <fullName evidence="4">Endonuclease/exonuclease/phosphatase domain-containing protein</fullName>
    </recommendedName>
</protein>
<feature type="region of interest" description="Disordered" evidence="2">
    <location>
        <begin position="36"/>
        <end position="63"/>
    </location>
</feature>
<dbReference type="PANTHER" id="PTHR16320:SF1">
    <property type="entry name" value="SPHINGOMYELINASE DDB_G0288017"/>
    <property type="match status" value="1"/>
</dbReference>
<dbReference type="InterPro" id="IPR036691">
    <property type="entry name" value="Endo/exonu/phosph_ase_sf"/>
</dbReference>
<evidence type="ECO:0000259" key="4">
    <source>
        <dbReference type="Pfam" id="PF03372"/>
    </source>
</evidence>
<accession>A0A9W6ZM33</accession>
<gene>
    <name evidence="5" type="ORF">TrLO_g8683</name>
</gene>
<dbReference type="InterPro" id="IPR005135">
    <property type="entry name" value="Endo/exonuclease/phosphatase"/>
</dbReference>
<evidence type="ECO:0000256" key="2">
    <source>
        <dbReference type="SAM" id="MobiDB-lite"/>
    </source>
</evidence>
<dbReference type="Gene3D" id="3.60.10.10">
    <property type="entry name" value="Endonuclease/exonuclease/phosphatase"/>
    <property type="match status" value="1"/>
</dbReference>
<feature type="domain" description="Endonuclease/exonuclease/phosphatase" evidence="4">
    <location>
        <begin position="67"/>
        <end position="345"/>
    </location>
</feature>
<evidence type="ECO:0000313" key="6">
    <source>
        <dbReference type="Proteomes" id="UP001165122"/>
    </source>
</evidence>
<evidence type="ECO:0000256" key="1">
    <source>
        <dbReference type="ARBA" id="ARBA00006335"/>
    </source>
</evidence>
<dbReference type="GO" id="GO:0004767">
    <property type="term" value="F:sphingomyelin phosphodiesterase activity"/>
    <property type="evidence" value="ECO:0007669"/>
    <property type="project" value="InterPro"/>
</dbReference>
<dbReference type="Pfam" id="PF03372">
    <property type="entry name" value="Exo_endo_phos"/>
    <property type="match status" value="1"/>
</dbReference>
<dbReference type="PANTHER" id="PTHR16320">
    <property type="entry name" value="SPHINGOMYELINASE FAMILY MEMBER"/>
    <property type="match status" value="1"/>
</dbReference>
<keyword evidence="3" id="KW-0732">Signal</keyword>
<organism evidence="5 6">
    <name type="scientific">Triparma laevis f. longispina</name>
    <dbReference type="NCBI Taxonomy" id="1714387"/>
    <lineage>
        <taxon>Eukaryota</taxon>
        <taxon>Sar</taxon>
        <taxon>Stramenopiles</taxon>
        <taxon>Ochrophyta</taxon>
        <taxon>Bolidophyceae</taxon>
        <taxon>Parmales</taxon>
        <taxon>Triparmaceae</taxon>
        <taxon>Triparma</taxon>
    </lineage>
</organism>
<feature type="compositionally biased region" description="Low complexity" evidence="2">
    <location>
        <begin position="51"/>
        <end position="63"/>
    </location>
</feature>
<reference evidence="6" key="1">
    <citation type="journal article" date="2023" name="Commun. Biol.">
        <title>Genome analysis of Parmales, the sister group of diatoms, reveals the evolutionary specialization of diatoms from phago-mixotrophs to photoautotrophs.</title>
        <authorList>
            <person name="Ban H."/>
            <person name="Sato S."/>
            <person name="Yoshikawa S."/>
            <person name="Yamada K."/>
            <person name="Nakamura Y."/>
            <person name="Ichinomiya M."/>
            <person name="Sato N."/>
            <person name="Blanc-Mathieu R."/>
            <person name="Endo H."/>
            <person name="Kuwata A."/>
            <person name="Ogata H."/>
        </authorList>
    </citation>
    <scope>NUCLEOTIDE SEQUENCE [LARGE SCALE GENOMIC DNA]</scope>
    <source>
        <strain evidence="6">NIES 3700</strain>
    </source>
</reference>
<dbReference type="Proteomes" id="UP001165122">
    <property type="component" value="Unassembled WGS sequence"/>
</dbReference>
<proteinExistence type="inferred from homology"/>
<dbReference type="EMBL" id="BRXW01000420">
    <property type="protein sequence ID" value="GMH52725.1"/>
    <property type="molecule type" value="Genomic_DNA"/>
</dbReference>
<dbReference type="AlphaFoldDB" id="A0A9W6ZM33"/>
<dbReference type="OrthoDB" id="40902at2759"/>
<dbReference type="SUPFAM" id="SSF56219">
    <property type="entry name" value="DNase I-like"/>
    <property type="match status" value="1"/>
</dbReference>
<keyword evidence="6" id="KW-1185">Reference proteome</keyword>
<name>A0A9W6ZM33_9STRA</name>
<dbReference type="GO" id="GO:0005737">
    <property type="term" value="C:cytoplasm"/>
    <property type="evidence" value="ECO:0007669"/>
    <property type="project" value="TreeGrafter"/>
</dbReference>
<comment type="similarity">
    <text evidence="1">Belongs to the neutral sphingomyelinase family.</text>
</comment>
<feature type="chain" id="PRO_5040866662" description="Endonuclease/exonuclease/phosphatase domain-containing protein" evidence="3">
    <location>
        <begin position="20"/>
        <end position="409"/>
    </location>
</feature>
<sequence length="409" mass="45620">MPATILLVASAMIIIPAQLIVRKIIKTPDSVVHPHITNPGSSPLKFRERTSSYNPTSSSSSSSFSILTYNIAGLSPHINVNPPFRRLKEYCTRLEEISSSKQPSIICFQESFSPRVSQIIKNTLSSYPYKLISPLPIPPSLPLLGSTLQMNSGLCIVSKFPIVWADAMSYGSDACGADYQSNKGCVGVGIEVDGKEVAVFTSHLQSDPCNDPLWWCVKDAANTALTIKQIQLKKFSDFFRSKIMVRKESKDFAGAIVCGDFNVVGEEVRVDRSTSKTMIMQEEHEEYRRMVDKFNLVGEPLKDCFRELHPLKEGLVTVEEAGLTINGEKNLDNNDYEMLRLDYVFMLGSGFKCVEAEVEENPWTDVYEDGEGKRIKNDVGMGAVEAQELKRAKCFSDHSAVLAKFEFRE</sequence>
<dbReference type="InterPro" id="IPR038772">
    <property type="entry name" value="Sph/SMPD2-like"/>
</dbReference>
<feature type="signal peptide" evidence="3">
    <location>
        <begin position="1"/>
        <end position="19"/>
    </location>
</feature>
<evidence type="ECO:0000313" key="5">
    <source>
        <dbReference type="EMBL" id="GMH52725.1"/>
    </source>
</evidence>